<dbReference type="PANTHER" id="PTHR42901">
    <property type="entry name" value="ALCOHOL DEHYDROGENASE"/>
    <property type="match status" value="1"/>
</dbReference>
<keyword evidence="3" id="KW-0560">Oxidoreductase</keyword>
<dbReference type="SUPFAM" id="SSF51735">
    <property type="entry name" value="NAD(P)-binding Rossmann-fold domains"/>
    <property type="match status" value="1"/>
</dbReference>
<dbReference type="Gene3D" id="3.40.50.720">
    <property type="entry name" value="NAD(P)-binding Rossmann-like Domain"/>
    <property type="match status" value="1"/>
</dbReference>
<dbReference type="GO" id="GO:0016616">
    <property type="term" value="F:oxidoreductase activity, acting on the CH-OH group of donors, NAD or NADP as acceptor"/>
    <property type="evidence" value="ECO:0007669"/>
    <property type="project" value="UniProtKB-ARBA"/>
</dbReference>
<comment type="similarity">
    <text evidence="1 4">Belongs to the short-chain dehydrogenases/reductases (SDR) family.</text>
</comment>
<proteinExistence type="inferred from homology"/>
<evidence type="ECO:0000313" key="5">
    <source>
        <dbReference type="EMBL" id="CAG8454607.1"/>
    </source>
</evidence>
<dbReference type="EMBL" id="CAJVPS010000121">
    <property type="protein sequence ID" value="CAG8454607.1"/>
    <property type="molecule type" value="Genomic_DNA"/>
</dbReference>
<reference evidence="5" key="1">
    <citation type="submission" date="2021-06" db="EMBL/GenBank/DDBJ databases">
        <authorList>
            <person name="Kallberg Y."/>
            <person name="Tangrot J."/>
            <person name="Rosling A."/>
        </authorList>
    </citation>
    <scope>NUCLEOTIDE SEQUENCE</scope>
    <source>
        <strain evidence="5">FL130A</strain>
    </source>
</reference>
<dbReference type="PRINTS" id="PR00080">
    <property type="entry name" value="SDRFAMILY"/>
</dbReference>
<evidence type="ECO:0000256" key="2">
    <source>
        <dbReference type="ARBA" id="ARBA00022857"/>
    </source>
</evidence>
<dbReference type="InterPro" id="IPR020904">
    <property type="entry name" value="Sc_DH/Rdtase_CS"/>
</dbReference>
<dbReference type="OrthoDB" id="6251714at2759"/>
<dbReference type="PANTHER" id="PTHR42901:SF1">
    <property type="entry name" value="ALCOHOL DEHYDROGENASE"/>
    <property type="match status" value="1"/>
</dbReference>
<gene>
    <name evidence="5" type="ORF">ALEPTO_LOCUS1207</name>
</gene>
<dbReference type="AlphaFoldDB" id="A0A9N8YTD9"/>
<dbReference type="Pfam" id="PF00106">
    <property type="entry name" value="adh_short"/>
    <property type="match status" value="1"/>
</dbReference>
<evidence type="ECO:0000256" key="4">
    <source>
        <dbReference type="RuleBase" id="RU000363"/>
    </source>
</evidence>
<name>A0A9N8YTD9_9GLOM</name>
<dbReference type="InterPro" id="IPR002347">
    <property type="entry name" value="SDR_fam"/>
</dbReference>
<organism evidence="5 6">
    <name type="scientific">Ambispora leptoticha</name>
    <dbReference type="NCBI Taxonomy" id="144679"/>
    <lineage>
        <taxon>Eukaryota</taxon>
        <taxon>Fungi</taxon>
        <taxon>Fungi incertae sedis</taxon>
        <taxon>Mucoromycota</taxon>
        <taxon>Glomeromycotina</taxon>
        <taxon>Glomeromycetes</taxon>
        <taxon>Archaeosporales</taxon>
        <taxon>Ambisporaceae</taxon>
        <taxon>Ambispora</taxon>
    </lineage>
</organism>
<keyword evidence="2" id="KW-0521">NADP</keyword>
<dbReference type="Proteomes" id="UP000789508">
    <property type="component" value="Unassembled WGS sequence"/>
</dbReference>
<dbReference type="InterPro" id="IPR036291">
    <property type="entry name" value="NAD(P)-bd_dom_sf"/>
</dbReference>
<evidence type="ECO:0000313" key="6">
    <source>
        <dbReference type="Proteomes" id="UP000789508"/>
    </source>
</evidence>
<dbReference type="PROSITE" id="PS00061">
    <property type="entry name" value="ADH_SHORT"/>
    <property type="match status" value="1"/>
</dbReference>
<protein>
    <submittedName>
        <fullName evidence="5">4318_t:CDS:1</fullName>
    </submittedName>
</protein>
<evidence type="ECO:0000256" key="3">
    <source>
        <dbReference type="ARBA" id="ARBA00023002"/>
    </source>
</evidence>
<dbReference type="PRINTS" id="PR00081">
    <property type="entry name" value="GDHRDH"/>
</dbReference>
<dbReference type="FunFam" id="3.40.50.720:FF:000047">
    <property type="entry name" value="NADP-dependent L-serine/L-allo-threonine dehydrogenase"/>
    <property type="match status" value="1"/>
</dbReference>
<keyword evidence="6" id="KW-1185">Reference proteome</keyword>
<accession>A0A9N8YTD9</accession>
<evidence type="ECO:0000256" key="1">
    <source>
        <dbReference type="ARBA" id="ARBA00006484"/>
    </source>
</evidence>
<comment type="caution">
    <text evidence="5">The sequence shown here is derived from an EMBL/GenBank/DDBJ whole genome shotgun (WGS) entry which is preliminary data.</text>
</comment>
<sequence length="255" mass="27692">MSATNLSGRVVLITGASAGIGAATAQEFAKYELKSNIRKEYPSVEIHIAVVDIRNKNEIDNAVKDLPEKFKDIDVLAGIAIGFDTIENQTQDNILAVLETNINGLIYMTQAVLPRMKERNSGDIINIGSISGTQTHQYGNSIYAGSKYAVEGITDSIRRELVATKIRVIIIRPGAVNTEFTVRRAGGDTDFNNTYFAGYEPLVAKDIAECVVFAATRPTNVVVAEMFVLPTAQADITLFHREGNVGPLAKSDNKN</sequence>